<keyword evidence="2" id="KW-1185">Reference proteome</keyword>
<reference evidence="1 2" key="1">
    <citation type="journal article" date="2019" name="Commun. Biol.">
        <title>The bagworm genome reveals a unique fibroin gene that provides high tensile strength.</title>
        <authorList>
            <person name="Kono N."/>
            <person name="Nakamura H."/>
            <person name="Ohtoshi R."/>
            <person name="Tomita M."/>
            <person name="Numata K."/>
            <person name="Arakawa K."/>
        </authorList>
    </citation>
    <scope>NUCLEOTIDE SEQUENCE [LARGE SCALE GENOMIC DNA]</scope>
</reference>
<evidence type="ECO:0000313" key="2">
    <source>
        <dbReference type="Proteomes" id="UP000299102"/>
    </source>
</evidence>
<gene>
    <name evidence="1" type="ORF">EVAR_38222_1</name>
</gene>
<name>A0A4C1XGJ6_EUMVA</name>
<comment type="caution">
    <text evidence="1">The sequence shown here is derived from an EMBL/GenBank/DDBJ whole genome shotgun (WGS) entry which is preliminary data.</text>
</comment>
<evidence type="ECO:0000313" key="1">
    <source>
        <dbReference type="EMBL" id="GBP62220.1"/>
    </source>
</evidence>
<dbReference type="EMBL" id="BGZK01000835">
    <property type="protein sequence ID" value="GBP62220.1"/>
    <property type="molecule type" value="Genomic_DNA"/>
</dbReference>
<protein>
    <submittedName>
        <fullName evidence="1">Uncharacterized protein</fullName>
    </submittedName>
</protein>
<dbReference type="Proteomes" id="UP000299102">
    <property type="component" value="Unassembled WGS sequence"/>
</dbReference>
<dbReference type="AlphaFoldDB" id="A0A4C1XGJ6"/>
<sequence length="87" mass="9833">MHIVFITFAYFSIIDLDCDNDFNLHSSSNTVRDLSYCSDTHYLAPKLQLQAATSRCCRSCRHPAQTGFVNKMSSSMPMPVTPAKEIR</sequence>
<proteinExistence type="predicted"/>
<accession>A0A4C1XGJ6</accession>
<organism evidence="1 2">
    <name type="scientific">Eumeta variegata</name>
    <name type="common">Bagworm moth</name>
    <name type="synonym">Eumeta japonica</name>
    <dbReference type="NCBI Taxonomy" id="151549"/>
    <lineage>
        <taxon>Eukaryota</taxon>
        <taxon>Metazoa</taxon>
        <taxon>Ecdysozoa</taxon>
        <taxon>Arthropoda</taxon>
        <taxon>Hexapoda</taxon>
        <taxon>Insecta</taxon>
        <taxon>Pterygota</taxon>
        <taxon>Neoptera</taxon>
        <taxon>Endopterygota</taxon>
        <taxon>Lepidoptera</taxon>
        <taxon>Glossata</taxon>
        <taxon>Ditrysia</taxon>
        <taxon>Tineoidea</taxon>
        <taxon>Psychidae</taxon>
        <taxon>Oiketicinae</taxon>
        <taxon>Eumeta</taxon>
    </lineage>
</organism>